<dbReference type="PANTHER" id="PTHR46278:SF2">
    <property type="entry name" value="ASPARTATE-SEMIALDEHYDE DEHYDROGENASE"/>
    <property type="match status" value="1"/>
</dbReference>
<dbReference type="Gene3D" id="3.40.50.720">
    <property type="entry name" value="NAD(P)-binding Rossmann-like Domain"/>
    <property type="match status" value="1"/>
</dbReference>
<dbReference type="OrthoDB" id="9805684at2"/>
<dbReference type="SUPFAM" id="SSF55347">
    <property type="entry name" value="Glyceraldehyde-3-phosphate dehydrogenase-like, C-terminal domain"/>
    <property type="match status" value="1"/>
</dbReference>
<dbReference type="Proteomes" id="UP000254649">
    <property type="component" value="Unassembled WGS sequence"/>
</dbReference>
<comment type="similarity">
    <text evidence="1">Belongs to the aspartate-semialdehyde dehydrogenase family.</text>
</comment>
<dbReference type="NCBIfam" id="NF005368">
    <property type="entry name" value="PRK06901.1"/>
    <property type="match status" value="1"/>
</dbReference>
<organism evidence="2 3">
    <name type="scientific">[Actinobacillus] rossii</name>
    <dbReference type="NCBI Taxonomy" id="123820"/>
    <lineage>
        <taxon>Bacteria</taxon>
        <taxon>Pseudomonadati</taxon>
        <taxon>Pseudomonadota</taxon>
        <taxon>Gammaproteobacteria</taxon>
        <taxon>Pasteurellales</taxon>
        <taxon>Pasteurellaceae</taxon>
    </lineage>
</organism>
<evidence type="ECO:0000313" key="2">
    <source>
        <dbReference type="EMBL" id="SUT93131.1"/>
    </source>
</evidence>
<evidence type="ECO:0000256" key="1">
    <source>
        <dbReference type="ARBA" id="ARBA00010584"/>
    </source>
</evidence>
<dbReference type="AlphaFoldDB" id="A0A380TYK3"/>
<dbReference type="SUPFAM" id="SSF51735">
    <property type="entry name" value="NAD(P)-binding Rossmann-fold domains"/>
    <property type="match status" value="1"/>
</dbReference>
<dbReference type="PANTHER" id="PTHR46278">
    <property type="entry name" value="DEHYDROGENASE, PUTATIVE-RELATED"/>
    <property type="match status" value="1"/>
</dbReference>
<evidence type="ECO:0000313" key="3">
    <source>
        <dbReference type="Proteomes" id="UP000254649"/>
    </source>
</evidence>
<accession>A0A380TYK3</accession>
<dbReference type="PIRSF" id="PIRSF000148">
    <property type="entry name" value="ASA_dh"/>
    <property type="match status" value="1"/>
</dbReference>
<reference evidence="2 3" key="1">
    <citation type="submission" date="2018-06" db="EMBL/GenBank/DDBJ databases">
        <authorList>
            <consortium name="Pathogen Informatics"/>
            <person name="Doyle S."/>
        </authorList>
    </citation>
    <scope>NUCLEOTIDE SEQUENCE [LARGE SCALE GENOMIC DNA]</scope>
    <source>
        <strain evidence="2 3">NCTC10801</strain>
    </source>
</reference>
<name>A0A380TYK3_9PAST</name>
<protein>
    <submittedName>
        <fullName evidence="2">Aspartate-semialdehyde dehydrogenase</fullName>
    </submittedName>
</protein>
<dbReference type="EMBL" id="UFRQ01000003">
    <property type="protein sequence ID" value="SUT93131.1"/>
    <property type="molecule type" value="Genomic_DNA"/>
</dbReference>
<sequence length="320" mass="35514">MTTLNIAIAAEFELCEKVAEFLERAALTIDKLTIVEIFPFNEEQGVRFNNKAVEQLKTDEIEWSTFDYLLFAGNSRHAEHIANAAEAGCVVIDMKGVTANISGVAVVVPTVNNGDIENIKQRNIVAMPDPQVSQLALSLSQFSFENQLNQILVTSLLSASYQDGDTVSKLAGQTARLLNGIPLDEGEQRLAFDVFPQNTQNLSLQLQKIFPAINVVFHAIQAPVFYGMAQKVTALSAYELDCESLNAQWQENDLIQVEENLLTPVLNGEQESNEDNVRLHVSDLSAVENGIEFWSVADEQRFNLAFLAVKLLELILQQEE</sequence>
<dbReference type="Gene3D" id="3.30.360.10">
    <property type="entry name" value="Dihydrodipicolinate Reductase, domain 2"/>
    <property type="match status" value="1"/>
</dbReference>
<gene>
    <name evidence="2" type="primary">usg</name>
    <name evidence="2" type="ORF">NCTC10801_01897</name>
</gene>
<keyword evidence="3" id="KW-1185">Reference proteome</keyword>
<proteinExistence type="inferred from homology"/>
<dbReference type="InterPro" id="IPR036291">
    <property type="entry name" value="NAD(P)-bd_dom_sf"/>
</dbReference>